<evidence type="ECO:0000313" key="2">
    <source>
        <dbReference type="Proteomes" id="UP000008748"/>
    </source>
</evidence>
<organism evidence="1 2">
    <name type="scientific">Bartonella birtlesii LL-WM9</name>
    <dbReference type="NCBI Taxonomy" id="1094552"/>
    <lineage>
        <taxon>Bacteria</taxon>
        <taxon>Pseudomonadati</taxon>
        <taxon>Pseudomonadota</taxon>
        <taxon>Alphaproteobacteria</taxon>
        <taxon>Hyphomicrobiales</taxon>
        <taxon>Bartonellaceae</taxon>
        <taxon>Bartonella</taxon>
    </lineage>
</organism>
<evidence type="ECO:0000313" key="1">
    <source>
        <dbReference type="EMBL" id="EJF74140.1"/>
    </source>
</evidence>
<dbReference type="InterPro" id="IPR054259">
    <property type="entry name" value="DUF6990"/>
</dbReference>
<protein>
    <submittedName>
        <fullName evidence="1">Uncharacterized protein</fullName>
    </submittedName>
</protein>
<dbReference type="AlphaFoldDB" id="J1ISS9"/>
<proteinExistence type="predicted"/>
<sequence>MTMQTKDVTEILKKLGWEPYRAEDGSMFAHYHLPDRIVGISYDVVDYGEDGGKFRLSANLTTAAYCLAWEYASGEVSQDKYEDTLFSAKEDFDVTASDLSESHVKESLNRVIAWAKAQDIEQKLREKAANHSAVAEALLGDIKALKSSEFTPQLHVPEFADYKTIGWIERLILFAQAYKNGELDDILTRKEPKQRSISLTAASRILKTQGWFSTEPGKMWLSLPDRFIQFNFGFIRLHDNYNVRLEAKISNEEISLACLYIHFCGQRNLVRPTDIYRSFNTIGGENFRGVDKGIDICVEILNEQELTKISERIIQWARAQDLQASIESKTLIQKYSYYPAVIWHLACLALTGQIDVLKSYQDSIAEDKIPSHLQNLDEELEDYVNHAVEFAEKHLRILKERKDADARLSPHALAIFNKIAEQLKAMGWTVYRDKNYERNAYFISKDRIINIVYSFDIKGETPIVVFKASLSTLGFSTAHRHIFPDKPQYIALKEAEEIYTLSGAELDEGKLKEICADILEWADRQNVNQIIYDYAALPTNSEAHLVARHFIALILIGDIEKLKFYKESFRAKNHLGFVEGITKYTIDNALTLARGYRMGFPKNAPILSLDPQTTSIASKTVAVEAIEEVDEADDNDAPLTMESATALLKSLGWSTKKIDGDDYIASYQLADREVDILYNDEIAKDCPQFDSAFLISTGILSAACKFIDLTNMQDFPDLELNFEAKGLEIFEPEVSEDRLKQALDDALEWAVKEIDLSERLRSDYGTSPWQQDAKSKTDNKDYALLHIGALALLGDIETLQSYQKSFTAADYLGFDESINKNHLERALALAKKVAKTKQLSYALIEQVAKDFGNHSELSSEE</sequence>
<dbReference type="HOGENOM" id="CLU_382452_0_0_5"/>
<accession>J1ISS9</accession>
<keyword evidence="2" id="KW-1185">Reference proteome</keyword>
<gene>
    <name evidence="1" type="ORF">ME7_01599</name>
</gene>
<comment type="caution">
    <text evidence="1">The sequence shown here is derived from an EMBL/GenBank/DDBJ whole genome shotgun (WGS) entry which is preliminary data.</text>
</comment>
<name>J1ISS9_9HYPH</name>
<dbReference type="Proteomes" id="UP000008748">
    <property type="component" value="Unassembled WGS sequence"/>
</dbReference>
<dbReference type="EMBL" id="AIMC01000050">
    <property type="protein sequence ID" value="EJF74140.1"/>
    <property type="molecule type" value="Genomic_DNA"/>
</dbReference>
<dbReference type="PATRIC" id="fig|1094552.3.peg.1796"/>
<dbReference type="Pfam" id="PF22499">
    <property type="entry name" value="DUF6990"/>
    <property type="match status" value="4"/>
</dbReference>
<reference evidence="1 2" key="1">
    <citation type="submission" date="2012-03" db="EMBL/GenBank/DDBJ databases">
        <title>The Genome Sequence of Bartonella birtlesii LL-WM9.</title>
        <authorList>
            <consortium name="The Broad Institute Genome Sequencing Platform"/>
            <consortium name="The Broad Institute Genome Sequencing Center for Infectious Disease"/>
            <person name="Feldgarden M."/>
            <person name="Kirby J."/>
            <person name="Kosoy M."/>
            <person name="Birtles R."/>
            <person name="Probert W.S."/>
            <person name="Chiaraviglio L."/>
            <person name="Young S.K."/>
            <person name="Zeng Q."/>
            <person name="Gargeya S."/>
            <person name="Fitzgerald M."/>
            <person name="Haas B."/>
            <person name="Abouelleil A."/>
            <person name="Alvarado L."/>
            <person name="Arachchi H.M."/>
            <person name="Berlin A."/>
            <person name="Chapman S.B."/>
            <person name="Gearin G."/>
            <person name="Goldberg J."/>
            <person name="Griggs A."/>
            <person name="Gujja S."/>
            <person name="Hansen M."/>
            <person name="Heiman D."/>
            <person name="Howarth C."/>
            <person name="Larimer J."/>
            <person name="Lui A."/>
            <person name="MacDonald P.J.P."/>
            <person name="McCowen C."/>
            <person name="Montmayeur A."/>
            <person name="Murphy C."/>
            <person name="Neiman D."/>
            <person name="Pearson M."/>
            <person name="Priest M."/>
            <person name="Roberts A."/>
            <person name="Saif S."/>
            <person name="Shea T."/>
            <person name="Sisk P."/>
            <person name="Stolte C."/>
            <person name="Sykes S."/>
            <person name="Wortman J."/>
            <person name="Nusbaum C."/>
            <person name="Birren B."/>
        </authorList>
    </citation>
    <scope>NUCLEOTIDE SEQUENCE [LARGE SCALE GENOMIC DNA]</scope>
    <source>
        <strain evidence="1 2">LL-WM9</strain>
    </source>
</reference>